<accession>B1Y2K5</accession>
<gene>
    <name evidence="1" type="ordered locus">Lcho_0949</name>
</gene>
<sequence>MTNCETPSEHELKIIETAVEAIALDHGPIQNSLTIGAQKTLGYGLTRRLAGSSIFVCTPDSIMEKVGSLIKERQGFGGGRLVEYQLQLAEKIPMPNKIVVEQVGKTAFNESTQYSELFLRTDIRPMARSTLATFGKSAAAFQDVAVRQMSSETSLGTGAAQVAAAVGYPEAIPRIVEMINAMVGQFPANAAIPLGARDRLLELAWAIYFAGENGRNASASVHMLMQRKVESRAPPFGIVGVSPKRLCRVLERIEGPAATLQYPYCNDPSIPFEQ</sequence>
<dbReference type="Proteomes" id="UP000001693">
    <property type="component" value="Chromosome"/>
</dbReference>
<protein>
    <submittedName>
        <fullName evidence="1">Uncharacterized protein</fullName>
    </submittedName>
</protein>
<proteinExistence type="predicted"/>
<reference evidence="1 2" key="1">
    <citation type="submission" date="2008-03" db="EMBL/GenBank/DDBJ databases">
        <title>Complete sequence of Leptothrix cholodnii SP-6.</title>
        <authorList>
            <consortium name="US DOE Joint Genome Institute"/>
            <person name="Copeland A."/>
            <person name="Lucas S."/>
            <person name="Lapidus A."/>
            <person name="Glavina del Rio T."/>
            <person name="Dalin E."/>
            <person name="Tice H."/>
            <person name="Bruce D."/>
            <person name="Goodwin L."/>
            <person name="Pitluck S."/>
            <person name="Chertkov O."/>
            <person name="Brettin T."/>
            <person name="Detter J.C."/>
            <person name="Han C."/>
            <person name="Kuske C.R."/>
            <person name="Schmutz J."/>
            <person name="Larimer F."/>
            <person name="Land M."/>
            <person name="Hauser L."/>
            <person name="Kyrpides N."/>
            <person name="Lykidis A."/>
            <person name="Emerson D."/>
            <person name="Richardson P."/>
        </authorList>
    </citation>
    <scope>NUCLEOTIDE SEQUENCE [LARGE SCALE GENOMIC DNA]</scope>
    <source>
        <strain evidence="2">ATCC 51168 / LMG 8142 / SP-6</strain>
    </source>
</reference>
<organism evidence="1 2">
    <name type="scientific">Leptothrix cholodnii (strain ATCC 51168 / LMG 8142 / SP-6)</name>
    <name type="common">Leptothrix discophora (strain SP-6)</name>
    <dbReference type="NCBI Taxonomy" id="395495"/>
    <lineage>
        <taxon>Bacteria</taxon>
        <taxon>Pseudomonadati</taxon>
        <taxon>Pseudomonadota</taxon>
        <taxon>Betaproteobacteria</taxon>
        <taxon>Burkholderiales</taxon>
        <taxon>Sphaerotilaceae</taxon>
        <taxon>Leptothrix</taxon>
    </lineage>
</organism>
<dbReference type="AlphaFoldDB" id="B1Y2K5"/>
<evidence type="ECO:0000313" key="2">
    <source>
        <dbReference type="Proteomes" id="UP000001693"/>
    </source>
</evidence>
<dbReference type="KEGG" id="lch:Lcho_0949"/>
<evidence type="ECO:0000313" key="1">
    <source>
        <dbReference type="EMBL" id="ACB33221.1"/>
    </source>
</evidence>
<keyword evidence="2" id="KW-1185">Reference proteome</keyword>
<dbReference type="EMBL" id="CP001013">
    <property type="protein sequence ID" value="ACB33221.1"/>
    <property type="molecule type" value="Genomic_DNA"/>
</dbReference>
<name>B1Y2K5_LEPCP</name>
<dbReference type="HOGENOM" id="CLU_1014879_0_0_4"/>